<reference evidence="1" key="1">
    <citation type="submission" date="2014-11" db="EMBL/GenBank/DDBJ databases">
        <authorList>
            <person name="Amaro Gonzalez C."/>
        </authorList>
    </citation>
    <scope>NUCLEOTIDE SEQUENCE</scope>
</reference>
<reference evidence="1" key="2">
    <citation type="journal article" date="2015" name="Fish Shellfish Immunol.">
        <title>Early steps in the European eel (Anguilla anguilla)-Vibrio vulnificus interaction in the gills: Role of the RtxA13 toxin.</title>
        <authorList>
            <person name="Callol A."/>
            <person name="Pajuelo D."/>
            <person name="Ebbesson L."/>
            <person name="Teles M."/>
            <person name="MacKenzie S."/>
            <person name="Amaro C."/>
        </authorList>
    </citation>
    <scope>NUCLEOTIDE SEQUENCE</scope>
</reference>
<accession>A0A0E9UQX5</accession>
<sequence>MSIFVRVGEMVIWLNPRTHSELRGISFVQLSKALRSLGRCWPAQSRKSR</sequence>
<protein>
    <submittedName>
        <fullName evidence="1">Uncharacterized protein</fullName>
    </submittedName>
</protein>
<proteinExistence type="predicted"/>
<dbReference type="AlphaFoldDB" id="A0A0E9UQX5"/>
<dbReference type="EMBL" id="GBXM01040957">
    <property type="protein sequence ID" value="JAH67620.1"/>
    <property type="molecule type" value="Transcribed_RNA"/>
</dbReference>
<organism evidence="1">
    <name type="scientific">Anguilla anguilla</name>
    <name type="common">European freshwater eel</name>
    <name type="synonym">Muraena anguilla</name>
    <dbReference type="NCBI Taxonomy" id="7936"/>
    <lineage>
        <taxon>Eukaryota</taxon>
        <taxon>Metazoa</taxon>
        <taxon>Chordata</taxon>
        <taxon>Craniata</taxon>
        <taxon>Vertebrata</taxon>
        <taxon>Euteleostomi</taxon>
        <taxon>Actinopterygii</taxon>
        <taxon>Neopterygii</taxon>
        <taxon>Teleostei</taxon>
        <taxon>Anguilliformes</taxon>
        <taxon>Anguillidae</taxon>
        <taxon>Anguilla</taxon>
    </lineage>
</organism>
<name>A0A0E9UQX5_ANGAN</name>
<evidence type="ECO:0000313" key="1">
    <source>
        <dbReference type="EMBL" id="JAH67620.1"/>
    </source>
</evidence>